<reference evidence="15 16" key="1">
    <citation type="journal article" date="2018" name="Proc. Natl. Acad. Sci. U.S.A.">
        <title>Draft genome sequence of Camellia sinensis var. sinensis provides insights into the evolution of the tea genome and tea quality.</title>
        <authorList>
            <person name="Wei C."/>
            <person name="Yang H."/>
            <person name="Wang S."/>
            <person name="Zhao J."/>
            <person name="Liu C."/>
            <person name="Gao L."/>
            <person name="Xia E."/>
            <person name="Lu Y."/>
            <person name="Tai Y."/>
            <person name="She G."/>
            <person name="Sun J."/>
            <person name="Cao H."/>
            <person name="Tong W."/>
            <person name="Gao Q."/>
            <person name="Li Y."/>
            <person name="Deng W."/>
            <person name="Jiang X."/>
            <person name="Wang W."/>
            <person name="Chen Q."/>
            <person name="Zhang S."/>
            <person name="Li H."/>
            <person name="Wu J."/>
            <person name="Wang P."/>
            <person name="Li P."/>
            <person name="Shi C."/>
            <person name="Zheng F."/>
            <person name="Jian J."/>
            <person name="Huang B."/>
            <person name="Shan D."/>
            <person name="Shi M."/>
            <person name="Fang C."/>
            <person name="Yue Y."/>
            <person name="Li F."/>
            <person name="Li D."/>
            <person name="Wei S."/>
            <person name="Han B."/>
            <person name="Jiang C."/>
            <person name="Yin Y."/>
            <person name="Xia T."/>
            <person name="Zhang Z."/>
            <person name="Bennetzen J.L."/>
            <person name="Zhao S."/>
            <person name="Wan X."/>
        </authorList>
    </citation>
    <scope>NUCLEOTIDE SEQUENCE [LARGE SCALE GENOMIC DNA]</scope>
    <source>
        <strain evidence="16">cv. Shuchazao</strain>
        <tissue evidence="15">Leaf</tissue>
    </source>
</reference>
<evidence type="ECO:0000256" key="13">
    <source>
        <dbReference type="SAM" id="Phobius"/>
    </source>
</evidence>
<evidence type="ECO:0000256" key="5">
    <source>
        <dbReference type="ARBA" id="ARBA00022833"/>
    </source>
</evidence>
<gene>
    <name evidence="15" type="ORF">TEA_022983</name>
</gene>
<evidence type="ECO:0000313" key="15">
    <source>
        <dbReference type="EMBL" id="THG12478.1"/>
    </source>
</evidence>
<dbReference type="CDD" id="cd15613">
    <property type="entry name" value="PHD_AL_plant"/>
    <property type="match status" value="1"/>
</dbReference>
<dbReference type="InterPro" id="IPR001375">
    <property type="entry name" value="Peptidase_S9_cat"/>
</dbReference>
<dbReference type="InterPro" id="IPR019786">
    <property type="entry name" value="Zinc_finger_PHD-type_CS"/>
</dbReference>
<dbReference type="GO" id="GO:0008236">
    <property type="term" value="F:serine-type peptidase activity"/>
    <property type="evidence" value="ECO:0007669"/>
    <property type="project" value="InterPro"/>
</dbReference>
<dbReference type="InterPro" id="IPR001965">
    <property type="entry name" value="Znf_PHD"/>
</dbReference>
<feature type="transmembrane region" description="Helical" evidence="13">
    <location>
        <begin position="7"/>
        <end position="26"/>
    </location>
</feature>
<keyword evidence="16" id="KW-1185">Reference proteome</keyword>
<dbReference type="AlphaFoldDB" id="A0A4S4E8Q9"/>
<dbReference type="InterPro" id="IPR013083">
    <property type="entry name" value="Znf_RING/FYVE/PHD"/>
</dbReference>
<dbReference type="GO" id="GO:0008270">
    <property type="term" value="F:zinc ion binding"/>
    <property type="evidence" value="ECO:0007669"/>
    <property type="project" value="UniProtKB-KW"/>
</dbReference>
<evidence type="ECO:0000256" key="10">
    <source>
        <dbReference type="PROSITE-ProRule" id="PRU00146"/>
    </source>
</evidence>
<dbReference type="Pfam" id="PF00628">
    <property type="entry name" value="PHD"/>
    <property type="match status" value="1"/>
</dbReference>
<comment type="caution">
    <text evidence="15">The sequence shown here is derived from an EMBL/GenBank/DDBJ whole genome shotgun (WGS) entry which is preliminary data.</text>
</comment>
<protein>
    <recommendedName>
        <fullName evidence="11">PHD finger protein ALFIN-LIKE</fullName>
    </recommendedName>
</protein>
<organism evidence="15 16">
    <name type="scientific">Camellia sinensis var. sinensis</name>
    <name type="common">China tea</name>
    <dbReference type="NCBI Taxonomy" id="542762"/>
    <lineage>
        <taxon>Eukaryota</taxon>
        <taxon>Viridiplantae</taxon>
        <taxon>Streptophyta</taxon>
        <taxon>Embryophyta</taxon>
        <taxon>Tracheophyta</taxon>
        <taxon>Spermatophyta</taxon>
        <taxon>Magnoliopsida</taxon>
        <taxon>eudicotyledons</taxon>
        <taxon>Gunneridae</taxon>
        <taxon>Pentapetalae</taxon>
        <taxon>asterids</taxon>
        <taxon>Ericales</taxon>
        <taxon>Theaceae</taxon>
        <taxon>Camellia</taxon>
    </lineage>
</organism>
<feature type="domain" description="PHD-type" evidence="14">
    <location>
        <begin position="443"/>
        <end position="495"/>
    </location>
</feature>
<name>A0A4S4E8Q9_CAMSN</name>
<evidence type="ECO:0000313" key="16">
    <source>
        <dbReference type="Proteomes" id="UP000306102"/>
    </source>
</evidence>
<keyword evidence="13" id="KW-0812">Transmembrane</keyword>
<sequence>MVSYVSVLLYGVGGIVVAGMALLVAFQERLVYVPVLPGLTKSYPVTPSRLRLTYEDVWLRSSDGVRLHACYGASDGYPSQHGITKDAQAALDHLAQRTDIDTSRIVVFGRSLGGAVGAVLTKNNPEKVAGLILENTFTSILDMAGVLLPFLKWFIGSSSSNGPKVLNSLVRSPWSTIDVIGQIKQPILFLSGLQDEMVPPPHMQMLYAKAAAHNSRCIFVDFPNGMHMDTWLSGGDRYWRTVQLFLEQNVPENKDDLSSHKDSYVEEFYQQCDPVDVIPMLIVYKQLIFLAEKENLCLYGFPSEQWEVNLPAEEVPPELPEPALGINFARDGMQEKDWLALVAVHSDAWLLSVAFYFGARFGFDKADRKRLFNMINDLPTIFEVVTGTPKKPAKDKSAVSNHSSNKTKSNTKGRGSESQAKFSKPKDEEEGLLDEEEEDEHGDTLCGACGDNYASDEFWICCDMCERWFHGKCVKITPARAEHIKQYKCPTCSNKRARP</sequence>
<dbReference type="PROSITE" id="PS50016">
    <property type="entry name" value="ZF_PHD_2"/>
    <property type="match status" value="1"/>
</dbReference>
<keyword evidence="6 11" id="KW-0156">Chromatin regulator</keyword>
<dbReference type="Proteomes" id="UP000306102">
    <property type="component" value="Unassembled WGS sequence"/>
</dbReference>
<comment type="subunit">
    <text evidence="11">Interacts with H3K4me3 and to a lesser extent with H3K4me2.</text>
</comment>
<keyword evidence="8 11" id="KW-0804">Transcription</keyword>
<evidence type="ECO:0000256" key="12">
    <source>
        <dbReference type="SAM" id="MobiDB-lite"/>
    </source>
</evidence>
<comment type="function">
    <text evidence="11">Histone-binding component that specifically recognizes H3 tails trimethylated on 'Lys-4' (H3K4me3), which mark transcription start sites of virtually all active genes.</text>
</comment>
<proteinExistence type="inferred from homology"/>
<evidence type="ECO:0000256" key="11">
    <source>
        <dbReference type="RuleBase" id="RU369089"/>
    </source>
</evidence>
<dbReference type="GO" id="GO:0006325">
    <property type="term" value="P:chromatin organization"/>
    <property type="evidence" value="ECO:0007669"/>
    <property type="project" value="UniProtKB-UniRule"/>
</dbReference>
<keyword evidence="4 10" id="KW-0863">Zinc-finger</keyword>
<dbReference type="SUPFAM" id="SSF57903">
    <property type="entry name" value="FYVE/PHD zinc finger"/>
    <property type="match status" value="1"/>
</dbReference>
<keyword evidence="13" id="KW-0472">Membrane</keyword>
<dbReference type="Gene3D" id="3.40.50.1820">
    <property type="entry name" value="alpha/beta hydrolase"/>
    <property type="match status" value="1"/>
</dbReference>
<dbReference type="GO" id="GO:0006508">
    <property type="term" value="P:proteolysis"/>
    <property type="evidence" value="ECO:0007669"/>
    <property type="project" value="InterPro"/>
</dbReference>
<feature type="compositionally biased region" description="Acidic residues" evidence="12">
    <location>
        <begin position="428"/>
        <end position="441"/>
    </location>
</feature>
<dbReference type="STRING" id="542762.A0A4S4E8Q9"/>
<dbReference type="GO" id="GO:0005634">
    <property type="term" value="C:nucleus"/>
    <property type="evidence" value="ECO:0007669"/>
    <property type="project" value="UniProtKB-SubCell"/>
</dbReference>
<dbReference type="GO" id="GO:0000976">
    <property type="term" value="F:transcription cis-regulatory region binding"/>
    <property type="evidence" value="ECO:0007669"/>
    <property type="project" value="TreeGrafter"/>
</dbReference>
<dbReference type="SUPFAM" id="SSF53474">
    <property type="entry name" value="alpha/beta-Hydrolases"/>
    <property type="match status" value="1"/>
</dbReference>
<dbReference type="Pfam" id="PF12165">
    <property type="entry name" value="Alfin"/>
    <property type="match status" value="1"/>
</dbReference>
<comment type="domain">
    <text evidence="11">The PHD-type zinc finger mediates the binding to H3K4me3.</text>
</comment>
<evidence type="ECO:0000256" key="3">
    <source>
        <dbReference type="ARBA" id="ARBA00022723"/>
    </source>
</evidence>
<dbReference type="InterPro" id="IPR021998">
    <property type="entry name" value="Alfin_N"/>
</dbReference>
<dbReference type="InterPro" id="IPR019787">
    <property type="entry name" value="Znf_PHD-finger"/>
</dbReference>
<dbReference type="InterPro" id="IPR011011">
    <property type="entry name" value="Znf_FYVE_PHD"/>
</dbReference>
<keyword evidence="7 11" id="KW-0805">Transcription regulation</keyword>
<feature type="region of interest" description="Disordered" evidence="12">
    <location>
        <begin position="389"/>
        <end position="442"/>
    </location>
</feature>
<dbReference type="PROSITE" id="PS01359">
    <property type="entry name" value="ZF_PHD_1"/>
    <property type="match status" value="1"/>
</dbReference>
<dbReference type="InterPro" id="IPR044104">
    <property type="entry name" value="PHD_AL_plant"/>
</dbReference>
<evidence type="ECO:0000256" key="7">
    <source>
        <dbReference type="ARBA" id="ARBA00023015"/>
    </source>
</evidence>
<dbReference type="EMBL" id="SDRB02006529">
    <property type="protein sequence ID" value="THG12478.1"/>
    <property type="molecule type" value="Genomic_DNA"/>
</dbReference>
<evidence type="ECO:0000256" key="4">
    <source>
        <dbReference type="ARBA" id="ARBA00022771"/>
    </source>
</evidence>
<evidence type="ECO:0000256" key="2">
    <source>
        <dbReference type="ARBA" id="ARBA00010445"/>
    </source>
</evidence>
<feature type="compositionally biased region" description="Low complexity" evidence="12">
    <location>
        <begin position="400"/>
        <end position="412"/>
    </location>
</feature>
<comment type="similarity">
    <text evidence="2 11">Belongs to the Alfin family.</text>
</comment>
<evidence type="ECO:0000259" key="14">
    <source>
        <dbReference type="PROSITE" id="PS50016"/>
    </source>
</evidence>
<dbReference type="InterPro" id="IPR045104">
    <property type="entry name" value="Alfin"/>
</dbReference>
<comment type="subcellular location">
    <subcellularLocation>
        <location evidence="1 11">Nucleus</location>
    </subcellularLocation>
</comment>
<dbReference type="GO" id="GO:0003712">
    <property type="term" value="F:transcription coregulator activity"/>
    <property type="evidence" value="ECO:0007669"/>
    <property type="project" value="TreeGrafter"/>
</dbReference>
<dbReference type="InterPro" id="IPR029058">
    <property type="entry name" value="AB_hydrolase_fold"/>
</dbReference>
<dbReference type="GO" id="GO:0006355">
    <property type="term" value="P:regulation of DNA-templated transcription"/>
    <property type="evidence" value="ECO:0007669"/>
    <property type="project" value="UniProtKB-UniRule"/>
</dbReference>
<keyword evidence="9 11" id="KW-0539">Nucleus</keyword>
<evidence type="ECO:0000256" key="9">
    <source>
        <dbReference type="ARBA" id="ARBA00023242"/>
    </source>
</evidence>
<dbReference type="PANTHER" id="PTHR12321">
    <property type="entry name" value="CPG BINDING PROTEIN"/>
    <property type="match status" value="1"/>
</dbReference>
<dbReference type="Pfam" id="PF00326">
    <property type="entry name" value="Peptidase_S9"/>
    <property type="match status" value="1"/>
</dbReference>
<accession>A0A4S4E8Q9</accession>
<dbReference type="FunFam" id="3.30.40.10:FF:000306">
    <property type="entry name" value="PHD finger alfin-like protein"/>
    <property type="match status" value="1"/>
</dbReference>
<dbReference type="SMART" id="SM00249">
    <property type="entry name" value="PHD"/>
    <property type="match status" value="1"/>
</dbReference>
<dbReference type="PANTHER" id="PTHR12321:SF98">
    <property type="entry name" value="PHD FINGER PROTEIN ALFIN-LIKE 5"/>
    <property type="match status" value="1"/>
</dbReference>
<evidence type="ECO:0000256" key="1">
    <source>
        <dbReference type="ARBA" id="ARBA00004123"/>
    </source>
</evidence>
<evidence type="ECO:0000256" key="8">
    <source>
        <dbReference type="ARBA" id="ARBA00023163"/>
    </source>
</evidence>
<dbReference type="Gene3D" id="3.30.40.10">
    <property type="entry name" value="Zinc/RING finger domain, C3HC4 (zinc finger)"/>
    <property type="match status" value="1"/>
</dbReference>
<evidence type="ECO:0000256" key="6">
    <source>
        <dbReference type="ARBA" id="ARBA00022853"/>
    </source>
</evidence>
<keyword evidence="5 11" id="KW-0862">Zinc</keyword>
<keyword evidence="13" id="KW-1133">Transmembrane helix</keyword>
<keyword evidence="3 11" id="KW-0479">Metal-binding</keyword>
<dbReference type="GO" id="GO:0042393">
    <property type="term" value="F:histone binding"/>
    <property type="evidence" value="ECO:0007669"/>
    <property type="project" value="UniProtKB-UniRule"/>
</dbReference>